<sequence>MSGLTTEDGHYNGWGDQQSACGSHDWNSHQNVCSFDLVDIPEWTGKPSVHYQDPDMLRFLGDPILTPKGNEAFDDTIGKGRPDKCDCEFPGSTSCVGFHIAEKKTELKHELGSSYHAMKFDQTGEDAALTWTKDEEKRFENIVLQSLPSSKYMFWDKLHAAFHYKGKADLVGYYNNVFQPRRRAFQNRLARHVNGVDSDDDSIEPSFLRLRQDGGKSRSRSSASSKNRNRSILG</sequence>
<dbReference type="PANTHER" id="PTHR46872">
    <property type="entry name" value="DNA BINDING PROTEIN"/>
    <property type="match status" value="1"/>
</dbReference>
<dbReference type="HOGENOM" id="CLU_082543_0_0_1"/>
<dbReference type="OMA" id="DPRIMRQ"/>
<accession>J3N307</accession>
<evidence type="ECO:0000313" key="2">
    <source>
        <dbReference type="EnsemblPlants" id="OB10G19050.1"/>
    </source>
</evidence>
<dbReference type="Gramene" id="OB10G19050.1">
    <property type="protein sequence ID" value="OB10G19050.1"/>
    <property type="gene ID" value="OB10G19050"/>
</dbReference>
<evidence type="ECO:0008006" key="4">
    <source>
        <dbReference type="Google" id="ProtNLM"/>
    </source>
</evidence>
<reference evidence="2" key="1">
    <citation type="journal article" date="2013" name="Nat. Commun.">
        <title>Whole-genome sequencing of Oryza brachyantha reveals mechanisms underlying Oryza genome evolution.</title>
        <authorList>
            <person name="Chen J."/>
            <person name="Huang Q."/>
            <person name="Gao D."/>
            <person name="Wang J."/>
            <person name="Lang Y."/>
            <person name="Liu T."/>
            <person name="Li B."/>
            <person name="Bai Z."/>
            <person name="Luis Goicoechea J."/>
            <person name="Liang C."/>
            <person name="Chen C."/>
            <person name="Zhang W."/>
            <person name="Sun S."/>
            <person name="Liao Y."/>
            <person name="Zhang X."/>
            <person name="Yang L."/>
            <person name="Song C."/>
            <person name="Wang M."/>
            <person name="Shi J."/>
            <person name="Liu G."/>
            <person name="Liu J."/>
            <person name="Zhou H."/>
            <person name="Zhou W."/>
            <person name="Yu Q."/>
            <person name="An N."/>
            <person name="Chen Y."/>
            <person name="Cai Q."/>
            <person name="Wang B."/>
            <person name="Liu B."/>
            <person name="Min J."/>
            <person name="Huang Y."/>
            <person name="Wu H."/>
            <person name="Li Z."/>
            <person name="Zhang Y."/>
            <person name="Yin Y."/>
            <person name="Song W."/>
            <person name="Jiang J."/>
            <person name="Jackson S.A."/>
            <person name="Wing R.A."/>
            <person name="Wang J."/>
            <person name="Chen M."/>
        </authorList>
    </citation>
    <scope>NUCLEOTIDE SEQUENCE [LARGE SCALE GENOMIC DNA]</scope>
    <source>
        <strain evidence="2">cv. IRGC 101232</strain>
    </source>
</reference>
<dbReference type="EnsemblPlants" id="OB10G19050.1">
    <property type="protein sequence ID" value="OB10G19050.1"/>
    <property type="gene ID" value="OB10G19050"/>
</dbReference>
<dbReference type="PANTHER" id="PTHR46872:SF10">
    <property type="entry name" value="MYB-LIKE DOMAIN-CONTAINING PROTEIN"/>
    <property type="match status" value="1"/>
</dbReference>
<protein>
    <recommendedName>
        <fullName evidence="4">ELM2 domain-containing protein</fullName>
    </recommendedName>
</protein>
<dbReference type="Proteomes" id="UP000006038">
    <property type="component" value="Chromosome 10"/>
</dbReference>
<evidence type="ECO:0000256" key="1">
    <source>
        <dbReference type="SAM" id="MobiDB-lite"/>
    </source>
</evidence>
<dbReference type="STRING" id="4533.J3N307"/>
<reference evidence="2" key="2">
    <citation type="submission" date="2013-04" db="UniProtKB">
        <authorList>
            <consortium name="EnsemblPlants"/>
        </authorList>
    </citation>
    <scope>IDENTIFICATION</scope>
</reference>
<organism evidence="2">
    <name type="scientific">Oryza brachyantha</name>
    <name type="common">malo sina</name>
    <dbReference type="NCBI Taxonomy" id="4533"/>
    <lineage>
        <taxon>Eukaryota</taxon>
        <taxon>Viridiplantae</taxon>
        <taxon>Streptophyta</taxon>
        <taxon>Embryophyta</taxon>
        <taxon>Tracheophyta</taxon>
        <taxon>Spermatophyta</taxon>
        <taxon>Magnoliopsida</taxon>
        <taxon>Liliopsida</taxon>
        <taxon>Poales</taxon>
        <taxon>Poaceae</taxon>
        <taxon>BOP clade</taxon>
        <taxon>Oryzoideae</taxon>
        <taxon>Oryzeae</taxon>
        <taxon>Oryzinae</taxon>
        <taxon>Oryza</taxon>
    </lineage>
</organism>
<feature type="region of interest" description="Disordered" evidence="1">
    <location>
        <begin position="210"/>
        <end position="234"/>
    </location>
</feature>
<dbReference type="eggNOG" id="ENOG502QVAG">
    <property type="taxonomic scope" value="Eukaryota"/>
</dbReference>
<dbReference type="AlphaFoldDB" id="J3N307"/>
<name>J3N307_ORYBR</name>
<proteinExistence type="predicted"/>
<evidence type="ECO:0000313" key="3">
    <source>
        <dbReference type="Proteomes" id="UP000006038"/>
    </source>
</evidence>
<keyword evidence="3" id="KW-1185">Reference proteome</keyword>